<evidence type="ECO:0000313" key="1">
    <source>
        <dbReference type="EMBL" id="CPR14236.1"/>
    </source>
</evidence>
<dbReference type="AlphaFoldDB" id="A0A0G4JRA6"/>
<accession>A0A0G4JRA6</accession>
<proteinExistence type="predicted"/>
<name>A0A0G4JRA6_9GAMM</name>
<sequence length="45" mass="5152">MVMMIDKNNKKHSFNKKILTKYKQKTHAEAWVQTADKGLSNNSGS</sequence>
<reference evidence="2" key="1">
    <citation type="submission" date="2015-01" db="EMBL/GenBank/DDBJ databases">
        <authorList>
            <person name="Paterson Steve"/>
        </authorList>
    </citation>
    <scope>NUCLEOTIDE SEQUENCE [LARGE SCALE GENOMIC DNA]</scope>
    <source>
        <strain evidence="2">OBR1</strain>
    </source>
</reference>
<dbReference type="EMBL" id="CGIG01000001">
    <property type="protein sequence ID" value="CPR14236.1"/>
    <property type="molecule type" value="Genomic_DNA"/>
</dbReference>
<protein>
    <submittedName>
        <fullName evidence="1">Uncharacterized protein</fullName>
    </submittedName>
</protein>
<gene>
    <name evidence="1" type="ORF">BN1221_00643</name>
</gene>
<evidence type="ECO:0000313" key="2">
    <source>
        <dbReference type="Proteomes" id="UP000044377"/>
    </source>
</evidence>
<organism evidence="1 2">
    <name type="scientific">Brenneria goodwinii</name>
    <dbReference type="NCBI Taxonomy" id="1109412"/>
    <lineage>
        <taxon>Bacteria</taxon>
        <taxon>Pseudomonadati</taxon>
        <taxon>Pseudomonadota</taxon>
        <taxon>Gammaproteobacteria</taxon>
        <taxon>Enterobacterales</taxon>
        <taxon>Pectobacteriaceae</taxon>
        <taxon>Brenneria</taxon>
    </lineage>
</organism>
<keyword evidence="2" id="KW-1185">Reference proteome</keyword>
<dbReference type="Proteomes" id="UP000044377">
    <property type="component" value="Unassembled WGS sequence"/>
</dbReference>